<evidence type="ECO:0000313" key="2">
    <source>
        <dbReference type="Proteomes" id="UP001597460"/>
    </source>
</evidence>
<evidence type="ECO:0000313" key="1">
    <source>
        <dbReference type="EMBL" id="MFD2531207.1"/>
    </source>
</evidence>
<proteinExistence type="predicted"/>
<protein>
    <submittedName>
        <fullName evidence="1">6-bladed beta-propeller</fullName>
    </submittedName>
</protein>
<dbReference type="Pfam" id="PF17170">
    <property type="entry name" value="DUF5128"/>
    <property type="match status" value="1"/>
</dbReference>
<gene>
    <name evidence="1" type="ORF">ACFSVN_01970</name>
</gene>
<name>A0ABW5JIR4_9BACT</name>
<dbReference type="RefSeq" id="WP_390297814.1">
    <property type="nucleotide sequence ID" value="NZ_JBHULI010000002.1"/>
</dbReference>
<accession>A0ABW5JIR4</accession>
<reference evidence="2" key="1">
    <citation type="journal article" date="2019" name="Int. J. Syst. Evol. Microbiol.">
        <title>The Global Catalogue of Microorganisms (GCM) 10K type strain sequencing project: providing services to taxonomists for standard genome sequencing and annotation.</title>
        <authorList>
            <consortium name="The Broad Institute Genomics Platform"/>
            <consortium name="The Broad Institute Genome Sequencing Center for Infectious Disease"/>
            <person name="Wu L."/>
            <person name="Ma J."/>
        </authorList>
    </citation>
    <scope>NUCLEOTIDE SEQUENCE [LARGE SCALE GENOMIC DNA]</scope>
    <source>
        <strain evidence="2">KCTC 52042</strain>
    </source>
</reference>
<sequence length="407" mass="45901">MKKILSVFLFASLFYSCSKDGEVIHPRAEFIQSIEMMSNSVKIQDHENSSENILPVVPPELVYLGGGEVGTDDFIVEMGGVVMDDFGRIYVSVPKEYKIKVFDKNGDFLEDIGRGGRGPGEFEFLSDIDYHSEKDLLIVLDNKDIEIFKVTENEISHERTIYNEATMSTDLCVTNNKIIVNGYTVQETNSNTDGELPNLKISPPLQAYPLDQDTLLSSFGDPYYSEHGWGIFDGTLSKMKVQCNENSGIIIGMLDLYPYLAGYDAITFEKNWETGITGVNLQKFKETKTSAVDINLSPMRELNLSRHHVNTSFTSYQDKKALIQFNEFRISFSDASKLDKDMIEKEYSDKVTNISITIDHSTGKIDFLKSNYPILLNSILYKKNNSIILGPKIVPKDAGIVLAIYHY</sequence>
<keyword evidence="2" id="KW-1185">Reference proteome</keyword>
<organism evidence="1 2">
    <name type="scientific">Gracilimonas halophila</name>
    <dbReference type="NCBI Taxonomy" id="1834464"/>
    <lineage>
        <taxon>Bacteria</taxon>
        <taxon>Pseudomonadati</taxon>
        <taxon>Balneolota</taxon>
        <taxon>Balneolia</taxon>
        <taxon>Balneolales</taxon>
        <taxon>Balneolaceae</taxon>
        <taxon>Gracilimonas</taxon>
    </lineage>
</organism>
<dbReference type="Gene3D" id="2.120.10.30">
    <property type="entry name" value="TolB, C-terminal domain"/>
    <property type="match status" value="1"/>
</dbReference>
<dbReference type="InterPro" id="IPR011042">
    <property type="entry name" value="6-blade_b-propeller_TolB-like"/>
</dbReference>
<dbReference type="Proteomes" id="UP001597460">
    <property type="component" value="Unassembled WGS sequence"/>
</dbReference>
<dbReference type="PROSITE" id="PS51257">
    <property type="entry name" value="PROKAR_LIPOPROTEIN"/>
    <property type="match status" value="1"/>
</dbReference>
<dbReference type="EMBL" id="JBHULI010000002">
    <property type="protein sequence ID" value="MFD2531207.1"/>
    <property type="molecule type" value="Genomic_DNA"/>
</dbReference>
<dbReference type="SUPFAM" id="SSF63825">
    <property type="entry name" value="YWTD domain"/>
    <property type="match status" value="1"/>
</dbReference>
<comment type="caution">
    <text evidence="1">The sequence shown here is derived from an EMBL/GenBank/DDBJ whole genome shotgun (WGS) entry which is preliminary data.</text>
</comment>